<dbReference type="AlphaFoldDB" id="A0A3B0ZLR2"/>
<sequence length="145" mass="15536">MNRVLVVITTVFLLSFSSVSMARDDIGDYSVANVLATEQAKAKLSGVKFYFGGQKHGKVSKRYGVFSTNKKTNAFGKSDQEACEHVFMSAMIQLKEKANQLGGNAVINIKSNYKGNLTSSDETFKCGAGAIIAGVALQGEVVTLK</sequence>
<dbReference type="SUPFAM" id="SSF117782">
    <property type="entry name" value="YbjQ-like"/>
    <property type="match status" value="1"/>
</dbReference>
<gene>
    <name evidence="1" type="ORF">MNBD_GAMMA21-771</name>
</gene>
<dbReference type="EMBL" id="UOFR01000026">
    <property type="protein sequence ID" value="VAW94358.1"/>
    <property type="molecule type" value="Genomic_DNA"/>
</dbReference>
<organism evidence="1">
    <name type="scientific">hydrothermal vent metagenome</name>
    <dbReference type="NCBI Taxonomy" id="652676"/>
    <lineage>
        <taxon>unclassified sequences</taxon>
        <taxon>metagenomes</taxon>
        <taxon>ecological metagenomes</taxon>
    </lineage>
</organism>
<protein>
    <submittedName>
        <fullName evidence="1">Excinuclease ATPase subunit</fullName>
    </submittedName>
</protein>
<name>A0A3B0ZLR2_9ZZZZ</name>
<proteinExistence type="predicted"/>
<reference evidence="1" key="1">
    <citation type="submission" date="2018-06" db="EMBL/GenBank/DDBJ databases">
        <authorList>
            <person name="Zhirakovskaya E."/>
        </authorList>
    </citation>
    <scope>NUCLEOTIDE SEQUENCE</scope>
</reference>
<dbReference type="InterPro" id="IPR035439">
    <property type="entry name" value="UPF0145_dom_sf"/>
</dbReference>
<accession>A0A3B0ZLR2</accession>
<evidence type="ECO:0000313" key="1">
    <source>
        <dbReference type="EMBL" id="VAW94358.1"/>
    </source>
</evidence>
<dbReference type="Gene3D" id="3.30.110.70">
    <property type="entry name" value="Hypothetical protein apc22750. Chain B"/>
    <property type="match status" value="1"/>
</dbReference>